<dbReference type="Proteomes" id="UP000266934">
    <property type="component" value="Chromosome"/>
</dbReference>
<evidence type="ECO:0000313" key="3">
    <source>
        <dbReference type="Proteomes" id="UP000266934"/>
    </source>
</evidence>
<dbReference type="KEGG" id="blag:BLTE_05650"/>
<proteinExistence type="predicted"/>
<protein>
    <submittedName>
        <fullName evidence="2">Uncharacterized protein</fullName>
    </submittedName>
</protein>
<reference evidence="2 3" key="1">
    <citation type="submission" date="2018-08" db="EMBL/GenBank/DDBJ databases">
        <title>Complete genome sequencing of Blastochloris tepida GI.</title>
        <authorList>
            <person name="Tsukatani Y."/>
            <person name="Mori H."/>
        </authorList>
    </citation>
    <scope>NUCLEOTIDE SEQUENCE [LARGE SCALE GENOMIC DNA]</scope>
    <source>
        <strain evidence="2 3">GI</strain>
    </source>
</reference>
<dbReference type="AlphaFoldDB" id="A0A348FX47"/>
<evidence type="ECO:0000313" key="2">
    <source>
        <dbReference type="EMBL" id="BBF91880.1"/>
    </source>
</evidence>
<keyword evidence="3" id="KW-1185">Reference proteome</keyword>
<evidence type="ECO:0000256" key="1">
    <source>
        <dbReference type="SAM" id="MobiDB-lite"/>
    </source>
</evidence>
<sequence length="120" mass="13121">MVIVALSSLGRIVLSYCLAARWNIPHPFRVLKDCTPRATAKAAKHCPRNAAMSGIIQTLARRTPTHLTLCEYRDPPTKSTAGGASGRGESPPDGPRCVRCLNRLVSRRSRALLRDTTRDA</sequence>
<dbReference type="EMBL" id="AP018907">
    <property type="protein sequence ID" value="BBF91880.1"/>
    <property type="molecule type" value="Genomic_DNA"/>
</dbReference>
<gene>
    <name evidence="2" type="ORF">BLTE_05650</name>
</gene>
<name>A0A348FX47_9HYPH</name>
<feature type="region of interest" description="Disordered" evidence="1">
    <location>
        <begin position="70"/>
        <end position="97"/>
    </location>
</feature>
<organism evidence="2 3">
    <name type="scientific">Blastochloris tepida</name>
    <dbReference type="NCBI Taxonomy" id="2233851"/>
    <lineage>
        <taxon>Bacteria</taxon>
        <taxon>Pseudomonadati</taxon>
        <taxon>Pseudomonadota</taxon>
        <taxon>Alphaproteobacteria</taxon>
        <taxon>Hyphomicrobiales</taxon>
        <taxon>Blastochloridaceae</taxon>
        <taxon>Blastochloris</taxon>
    </lineage>
</organism>
<accession>A0A348FX47</accession>